<comment type="similarity">
    <text evidence="2 11">Belongs to the mitochondrial carrier (TC 2.A.29) family.</text>
</comment>
<feature type="repeat" description="Solcar" evidence="10">
    <location>
        <begin position="313"/>
        <end position="396"/>
    </location>
</feature>
<feature type="repeat" description="Solcar" evidence="10">
    <location>
        <begin position="211"/>
        <end position="294"/>
    </location>
</feature>
<name>A0A151GY39_DRECN</name>
<dbReference type="AlphaFoldDB" id="A0A151GY39"/>
<dbReference type="GO" id="GO:0022857">
    <property type="term" value="F:transmembrane transporter activity"/>
    <property type="evidence" value="ECO:0007669"/>
    <property type="project" value="TreeGrafter"/>
</dbReference>
<dbReference type="InParanoid" id="A0A151GY39"/>
<evidence type="ECO:0000256" key="5">
    <source>
        <dbReference type="ARBA" id="ARBA00022737"/>
    </source>
</evidence>
<feature type="transmembrane region" description="Helical" evidence="13">
    <location>
        <begin position="214"/>
        <end position="231"/>
    </location>
</feature>
<feature type="compositionally biased region" description="Polar residues" evidence="12">
    <location>
        <begin position="84"/>
        <end position="93"/>
    </location>
</feature>
<sequence>MYKNTKYLVPLPTPVVGKHFFTCPLDGPSKTSTSSPAVRFLHPSLPSFLALEPVVAVRFSHPSLPSFLALEPVVAVRFSHPSLSSTACRSDSVPSIDPPTIRPRDDAGGRRPRFSSTAAAPRHAVSMSADFWAGYVSGALGIVVGNPLDIIKVRRQASSPSPLPRHARGLAARLTTGIAAPTLGYGALNALLFVSYNRSEAALNRLLSTRRSLLATWLAGALGGLSIWVVSTPTELVKCRAQTASPALSSWAVARQIGRSHGLGGFYLGGLVTALRDSIGYGFYFWSYELATRSWPASPASSRPSSSLAHDAPKVLLCGGLAGIATWVSIFPLDVVKTRVQAQGERGERSGALTIAREAYRRHGPEVFFRGLVACSVRAFVVNAVQWAVYEWIMREMGHGQTTVAAFDTAPAPAPAAVPVPVEWK</sequence>
<organism evidence="14 15">
    <name type="scientific">Drechmeria coniospora</name>
    <name type="common">Nematophagous fungus</name>
    <name type="synonym">Meria coniospora</name>
    <dbReference type="NCBI Taxonomy" id="98403"/>
    <lineage>
        <taxon>Eukaryota</taxon>
        <taxon>Fungi</taxon>
        <taxon>Dikarya</taxon>
        <taxon>Ascomycota</taxon>
        <taxon>Pezizomycotina</taxon>
        <taxon>Sordariomycetes</taxon>
        <taxon>Hypocreomycetidae</taxon>
        <taxon>Hypocreales</taxon>
        <taxon>Ophiocordycipitaceae</taxon>
        <taxon>Drechmeria</taxon>
    </lineage>
</organism>
<evidence type="ECO:0008006" key="16">
    <source>
        <dbReference type="Google" id="ProtNLM"/>
    </source>
</evidence>
<evidence type="ECO:0000256" key="8">
    <source>
        <dbReference type="ARBA" id="ARBA00023128"/>
    </source>
</evidence>
<reference evidence="14 15" key="1">
    <citation type="journal article" date="2016" name="Sci. Rep.">
        <title>Insights into Adaptations to a Near-Obligate Nematode Endoparasitic Lifestyle from the Finished Genome of Drechmeria coniospora.</title>
        <authorList>
            <person name="Zhang L."/>
            <person name="Zhou Z."/>
            <person name="Guo Q."/>
            <person name="Fokkens L."/>
            <person name="Miskei M."/>
            <person name="Pocsi I."/>
            <person name="Zhang W."/>
            <person name="Chen M."/>
            <person name="Wang L."/>
            <person name="Sun Y."/>
            <person name="Donzelli B.G."/>
            <person name="Gibson D.M."/>
            <person name="Nelson D.R."/>
            <person name="Luo J.G."/>
            <person name="Rep M."/>
            <person name="Liu H."/>
            <person name="Yang S."/>
            <person name="Wang J."/>
            <person name="Krasnoff S.B."/>
            <person name="Xu Y."/>
            <person name="Molnar I."/>
            <person name="Lin M."/>
        </authorList>
    </citation>
    <scope>NUCLEOTIDE SEQUENCE [LARGE SCALE GENOMIC DNA]</scope>
    <source>
        <strain evidence="14 15">ARSEF 6962</strain>
    </source>
</reference>
<dbReference type="PANTHER" id="PTHR45624">
    <property type="entry name" value="MITOCHONDRIAL BASIC AMINO ACIDS TRANSPORTER-RELATED"/>
    <property type="match status" value="1"/>
</dbReference>
<evidence type="ECO:0000256" key="10">
    <source>
        <dbReference type="PROSITE-ProRule" id="PRU00282"/>
    </source>
</evidence>
<keyword evidence="7 13" id="KW-1133">Transmembrane helix</keyword>
<accession>A0A151GY39</accession>
<dbReference type="InterPro" id="IPR018108">
    <property type="entry name" value="MCP_transmembrane"/>
</dbReference>
<dbReference type="GO" id="GO:0031966">
    <property type="term" value="C:mitochondrial membrane"/>
    <property type="evidence" value="ECO:0007669"/>
    <property type="project" value="UniProtKB-SubCell"/>
</dbReference>
<evidence type="ECO:0000256" key="6">
    <source>
        <dbReference type="ARBA" id="ARBA00022792"/>
    </source>
</evidence>
<dbReference type="PANTHER" id="PTHR45624:SF10">
    <property type="entry name" value="SLC (SOLUTE CARRIER) HOMOLOG"/>
    <property type="match status" value="1"/>
</dbReference>
<dbReference type="PROSITE" id="PS50920">
    <property type="entry name" value="SOLCAR"/>
    <property type="match status" value="2"/>
</dbReference>
<comment type="subcellular location">
    <subcellularLocation>
        <location evidence="1">Mitochondrion membrane</location>
        <topology evidence="1">Multi-pass membrane protein</topology>
    </subcellularLocation>
</comment>
<keyword evidence="15" id="KW-1185">Reference proteome</keyword>
<evidence type="ECO:0000256" key="4">
    <source>
        <dbReference type="ARBA" id="ARBA00022692"/>
    </source>
</evidence>
<feature type="region of interest" description="Disordered" evidence="12">
    <location>
        <begin position="84"/>
        <end position="119"/>
    </location>
</feature>
<evidence type="ECO:0000256" key="7">
    <source>
        <dbReference type="ARBA" id="ARBA00022989"/>
    </source>
</evidence>
<comment type="caution">
    <text evidence="14">The sequence shown here is derived from an EMBL/GenBank/DDBJ whole genome shotgun (WGS) entry which is preliminary data.</text>
</comment>
<evidence type="ECO:0000313" key="15">
    <source>
        <dbReference type="Proteomes" id="UP000076580"/>
    </source>
</evidence>
<keyword evidence="8" id="KW-0496">Mitochondrion</keyword>
<evidence type="ECO:0000313" key="14">
    <source>
        <dbReference type="EMBL" id="KYK62001.1"/>
    </source>
</evidence>
<dbReference type="RefSeq" id="XP_040661353.1">
    <property type="nucleotide sequence ID" value="XM_040800470.1"/>
</dbReference>
<dbReference type="InterPro" id="IPR023395">
    <property type="entry name" value="MCP_dom_sf"/>
</dbReference>
<dbReference type="EMBL" id="LAYC01000001">
    <property type="protein sequence ID" value="KYK62001.1"/>
    <property type="molecule type" value="Genomic_DNA"/>
</dbReference>
<dbReference type="SUPFAM" id="SSF103506">
    <property type="entry name" value="Mitochondrial carrier"/>
    <property type="match status" value="1"/>
</dbReference>
<evidence type="ECO:0000256" key="1">
    <source>
        <dbReference type="ARBA" id="ARBA00004225"/>
    </source>
</evidence>
<evidence type="ECO:0000256" key="9">
    <source>
        <dbReference type="ARBA" id="ARBA00023136"/>
    </source>
</evidence>
<keyword evidence="3 11" id="KW-0813">Transport</keyword>
<dbReference type="Pfam" id="PF00153">
    <property type="entry name" value="Mito_carr"/>
    <property type="match status" value="3"/>
</dbReference>
<evidence type="ECO:0000256" key="2">
    <source>
        <dbReference type="ARBA" id="ARBA00006375"/>
    </source>
</evidence>
<dbReference type="InterPro" id="IPR050567">
    <property type="entry name" value="Mitochondrial_Carrier"/>
</dbReference>
<proteinExistence type="inferred from homology"/>
<dbReference type="GeneID" id="63715789"/>
<keyword evidence="4 10" id="KW-0812">Transmembrane</keyword>
<evidence type="ECO:0000256" key="13">
    <source>
        <dbReference type="SAM" id="Phobius"/>
    </source>
</evidence>
<gene>
    <name evidence="14" type="ORF">DCS_03146</name>
</gene>
<feature type="transmembrane region" description="Helical" evidence="13">
    <location>
        <begin position="131"/>
        <end position="151"/>
    </location>
</feature>
<evidence type="ECO:0000256" key="3">
    <source>
        <dbReference type="ARBA" id="ARBA00022448"/>
    </source>
</evidence>
<evidence type="ECO:0000256" key="12">
    <source>
        <dbReference type="SAM" id="MobiDB-lite"/>
    </source>
</evidence>
<keyword evidence="9 10" id="KW-0472">Membrane</keyword>
<dbReference type="Gene3D" id="1.50.40.10">
    <property type="entry name" value="Mitochondrial carrier domain"/>
    <property type="match status" value="2"/>
</dbReference>
<evidence type="ECO:0000256" key="11">
    <source>
        <dbReference type="RuleBase" id="RU000488"/>
    </source>
</evidence>
<feature type="transmembrane region" description="Helical" evidence="13">
    <location>
        <begin position="171"/>
        <end position="194"/>
    </location>
</feature>
<keyword evidence="6" id="KW-0999">Mitochondrion inner membrane</keyword>
<protein>
    <recommendedName>
        <fullName evidence="16">Mitochondrial carrier protein</fullName>
    </recommendedName>
</protein>
<keyword evidence="5" id="KW-0677">Repeat</keyword>
<dbReference type="Proteomes" id="UP000076580">
    <property type="component" value="Chromosome 01"/>
</dbReference>